<dbReference type="NCBIfam" id="NF004326">
    <property type="entry name" value="PRK05720.1"/>
    <property type="match status" value="1"/>
</dbReference>
<dbReference type="HAMAP" id="MF_01678">
    <property type="entry name" value="Salvage_MtnA"/>
    <property type="match status" value="1"/>
</dbReference>
<dbReference type="InterPro" id="IPR005251">
    <property type="entry name" value="IF-M1Pi"/>
</dbReference>
<dbReference type="EC" id="5.3.1.23" evidence="8"/>
<keyword evidence="4 7" id="KW-0486">Methionine biosynthesis</keyword>
<feature type="binding site" evidence="7">
    <location>
        <position position="440"/>
    </location>
    <ligand>
        <name>Zn(2+)</name>
        <dbReference type="ChEBI" id="CHEBI:29105"/>
    </ligand>
</feature>
<dbReference type="HAMAP" id="MF_01677">
    <property type="entry name" value="Salvage_MtnB"/>
    <property type="match status" value="1"/>
</dbReference>
<keyword evidence="1 7" id="KW-0028">Amino-acid biosynthesis</keyword>
<dbReference type="Pfam" id="PF00596">
    <property type="entry name" value="Aldolase_II"/>
    <property type="match status" value="1"/>
</dbReference>
<protein>
    <recommendedName>
        <fullName evidence="7 8">Multifunctional fusion protein</fullName>
    </recommendedName>
    <domain>
        <recommendedName>
            <fullName evidence="8">Methylthioribose-1-phosphate isomerase</fullName>
            <shortName evidence="8">M1Pi</shortName>
            <shortName evidence="8">MTR-1-P isomerase</shortName>
            <ecNumber evidence="8">5.3.1.23</ecNumber>
        </recommendedName>
        <alternativeName>
            <fullName evidence="8">S-methyl-5-thioribose-1-phosphate isomerase</fullName>
        </alternativeName>
    </domain>
    <domain>
        <recommendedName>
            <fullName evidence="7">Methylthioribulose-1-phosphate dehydratase</fullName>
            <shortName evidence="7">MTRu-1-P dehydratase</shortName>
            <ecNumber evidence="7">4.2.1.109</ecNumber>
        </recommendedName>
    </domain>
</protein>
<dbReference type="Gene3D" id="3.40.225.10">
    <property type="entry name" value="Class II aldolase/adducin N-terminal domain"/>
    <property type="match status" value="1"/>
</dbReference>
<dbReference type="InterPro" id="IPR017714">
    <property type="entry name" value="MethylthioRu-1-P_deHdtase_MtnB"/>
</dbReference>
<comment type="caution">
    <text evidence="10">The sequence shown here is derived from an EMBL/GenBank/DDBJ whole genome shotgun (WGS) entry which is preliminary data.</text>
</comment>
<comment type="function">
    <text evidence="8">Catalyzes the interconversion of methylthioribose-1-phosphate (MTR-1-P) into methylthioribulose-1-phosphate (MTRu-1-P).</text>
</comment>
<comment type="pathway">
    <text evidence="7">Amino-acid biosynthesis; L-methionine biosynthesis via salvage pathway; L-methionine from S-methyl-5-thio-alpha-D-ribose 1-phosphate: step 2/6.</text>
</comment>
<comment type="catalytic activity">
    <reaction evidence="8">
        <text>5-(methylsulfanyl)-alpha-D-ribose 1-phosphate = 5-(methylsulfanyl)-D-ribulose 1-phosphate</text>
        <dbReference type="Rhea" id="RHEA:19989"/>
        <dbReference type="ChEBI" id="CHEBI:58533"/>
        <dbReference type="ChEBI" id="CHEBI:58548"/>
        <dbReference type="EC" id="5.3.1.23"/>
    </reaction>
</comment>
<dbReference type="RefSeq" id="WP_202202549.1">
    <property type="nucleotide sequence ID" value="NZ_BAAATO010000044.1"/>
</dbReference>
<dbReference type="NCBIfam" id="TIGR03328">
    <property type="entry name" value="salvage_mtnB"/>
    <property type="match status" value="1"/>
</dbReference>
<accession>A0ABQ3TLW7</accession>
<keyword evidence="11" id="KW-1185">Reference proteome</keyword>
<dbReference type="InterPro" id="IPR037171">
    <property type="entry name" value="NagB/RpiA_transferase-like"/>
</dbReference>
<dbReference type="InterPro" id="IPR036409">
    <property type="entry name" value="Aldolase_II/adducin_N_sf"/>
</dbReference>
<evidence type="ECO:0000256" key="8">
    <source>
        <dbReference type="HAMAP-Rule" id="MF_01678"/>
    </source>
</evidence>
<keyword evidence="3 7" id="KW-0862">Zinc</keyword>
<dbReference type="SUPFAM" id="SSF53639">
    <property type="entry name" value="AraD/HMP-PK domain-like"/>
    <property type="match status" value="1"/>
</dbReference>
<reference evidence="11" key="1">
    <citation type="submission" date="2023-07" db="EMBL/GenBank/DDBJ databases">
        <title>Whole genome shotgun sequence of Streptomyces spororaveus NBRC 15456.</title>
        <authorList>
            <person name="Komaki H."/>
            <person name="Tamura T."/>
        </authorList>
    </citation>
    <scope>NUCLEOTIDE SEQUENCE [LARGE SCALE GENOMIC DNA]</scope>
    <source>
        <strain evidence="11">NBRC 15456</strain>
    </source>
</reference>
<evidence type="ECO:0000256" key="4">
    <source>
        <dbReference type="ARBA" id="ARBA00023167"/>
    </source>
</evidence>
<feature type="site" description="Transition state stabilizer" evidence="8">
    <location>
        <position position="163"/>
    </location>
</feature>
<dbReference type="EMBL" id="BNED01000005">
    <property type="protein sequence ID" value="GHI81404.1"/>
    <property type="molecule type" value="Genomic_DNA"/>
</dbReference>
<keyword evidence="6 7" id="KW-0456">Lyase</keyword>
<comment type="pathway">
    <text evidence="8">Amino-acid biosynthesis; L-methionine biosynthesis via salvage pathway; L-methionine from S-methyl-5-thio-alpha-D-ribose 1-phosphate: step 1/6.</text>
</comment>
<evidence type="ECO:0000256" key="3">
    <source>
        <dbReference type="ARBA" id="ARBA00022833"/>
    </source>
</evidence>
<dbReference type="NCBIfam" id="TIGR00524">
    <property type="entry name" value="eIF-2B_rel"/>
    <property type="match status" value="1"/>
</dbReference>
<evidence type="ECO:0000259" key="9">
    <source>
        <dbReference type="SMART" id="SM01007"/>
    </source>
</evidence>
<dbReference type="Proteomes" id="UP000608522">
    <property type="component" value="Unassembled WGS sequence"/>
</dbReference>
<dbReference type="PANTHER" id="PTHR43475:SF1">
    <property type="entry name" value="METHYLTHIORIBOSE-1-PHOSPHATE ISOMERASE"/>
    <property type="match status" value="1"/>
</dbReference>
<comment type="similarity">
    <text evidence="7">Belongs to the aldolase class II family. MtnB subfamily.</text>
</comment>
<feature type="active site" description="Proton donor" evidence="8">
    <location>
        <position position="243"/>
    </location>
</feature>
<evidence type="ECO:0000256" key="2">
    <source>
        <dbReference type="ARBA" id="ARBA00022723"/>
    </source>
</evidence>
<feature type="binding site" evidence="7">
    <location>
        <position position="438"/>
    </location>
    <ligand>
        <name>Zn(2+)</name>
        <dbReference type="ChEBI" id="CHEBI:29105"/>
    </ligand>
</feature>
<dbReference type="Gene3D" id="3.40.50.10470">
    <property type="entry name" value="Translation initiation factor eif-2b, domain 2"/>
    <property type="match status" value="1"/>
</dbReference>
<dbReference type="InterPro" id="IPR001303">
    <property type="entry name" value="Aldolase_II/adducin_N"/>
</dbReference>
<comment type="cofactor">
    <cofactor evidence="7">
        <name>Zn(2+)</name>
        <dbReference type="ChEBI" id="CHEBI:29105"/>
    </cofactor>
    <text evidence="7">Binds 1 zinc ion per subunit.</text>
</comment>
<dbReference type="PANTHER" id="PTHR43475">
    <property type="entry name" value="METHYLTHIORIBOSE-1-PHOSPHATE ISOMERASE"/>
    <property type="match status" value="1"/>
</dbReference>
<dbReference type="Pfam" id="PF01008">
    <property type="entry name" value="IF-2B"/>
    <property type="match status" value="1"/>
</dbReference>
<evidence type="ECO:0000256" key="6">
    <source>
        <dbReference type="ARBA" id="ARBA00023239"/>
    </source>
</evidence>
<feature type="binding site" evidence="8">
    <location>
        <position position="98"/>
    </location>
    <ligand>
        <name>substrate</name>
    </ligand>
</feature>
<comment type="similarity">
    <text evidence="8">Belongs to the EIF-2B alpha/beta/delta subunits family. MtnA subfamily.</text>
</comment>
<proteinExistence type="inferred from homology"/>
<dbReference type="EC" id="4.2.1.109" evidence="7"/>
<evidence type="ECO:0000256" key="1">
    <source>
        <dbReference type="ARBA" id="ARBA00022605"/>
    </source>
</evidence>
<feature type="binding site" evidence="8">
    <location>
        <begin position="253"/>
        <end position="254"/>
    </location>
    <ligand>
        <name>substrate</name>
    </ligand>
</feature>
<gene>
    <name evidence="8" type="primary">mtnA</name>
    <name evidence="7" type="synonym">mtnB</name>
    <name evidence="10" type="ORF">Sspor_69650</name>
</gene>
<name>A0ABQ3TLW7_9ACTN</name>
<evidence type="ECO:0000313" key="11">
    <source>
        <dbReference type="Proteomes" id="UP000608522"/>
    </source>
</evidence>
<dbReference type="InterPro" id="IPR042529">
    <property type="entry name" value="IF_2B-like_C"/>
</dbReference>
<evidence type="ECO:0000256" key="5">
    <source>
        <dbReference type="ARBA" id="ARBA00023235"/>
    </source>
</evidence>
<dbReference type="InterPro" id="IPR027363">
    <property type="entry name" value="M1Pi_N"/>
</dbReference>
<organism evidence="10 11">
    <name type="scientific">Streptomyces spororaveus</name>
    <dbReference type="NCBI Taxonomy" id="284039"/>
    <lineage>
        <taxon>Bacteria</taxon>
        <taxon>Bacillati</taxon>
        <taxon>Actinomycetota</taxon>
        <taxon>Actinomycetes</taxon>
        <taxon>Kitasatosporales</taxon>
        <taxon>Streptomycetaceae</taxon>
        <taxon>Streptomyces</taxon>
    </lineage>
</organism>
<dbReference type="Gene3D" id="1.20.120.420">
    <property type="entry name" value="translation initiation factor eif-2b, domain 1"/>
    <property type="match status" value="1"/>
</dbReference>
<evidence type="ECO:0000313" key="10">
    <source>
        <dbReference type="EMBL" id="GHI81404.1"/>
    </source>
</evidence>
<keyword evidence="5 8" id="KW-0413">Isomerase</keyword>
<dbReference type="InterPro" id="IPR011559">
    <property type="entry name" value="Initiation_fac_2B_a/b/d"/>
</dbReference>
<dbReference type="SUPFAM" id="SSF100950">
    <property type="entry name" value="NagB/RpiA/CoA transferase-like"/>
    <property type="match status" value="1"/>
</dbReference>
<feature type="domain" description="Class II aldolase/adducin N-terminal" evidence="9">
    <location>
        <begin position="349"/>
        <end position="548"/>
    </location>
</feature>
<dbReference type="NCBIfam" id="TIGR00512">
    <property type="entry name" value="salvage_mtnA"/>
    <property type="match status" value="1"/>
</dbReference>
<keyword evidence="2 7" id="KW-0479">Metal-binding</keyword>
<sequence>MTPEPTATARSPRPSLQWSDGAVLVVDQRALPHEYRQLRLETVDQLVDAVRSLAVRGAPAIGLAGALGVAMSAFRHTRTGRLDESAVRADAARIASARPTAVNLAWAVERVLGVLGGGAQAVLDEALAMLDEDIAVNRAAIDQAADLVLSLTPDRPLRILTHCNTGRLATAALGTALGTIVELAERGRVEEVLVDETRPLLQGARLTTWELAEAGVPYRLCVDSAAPAAMARGLVDVVLVGADRIAVNGDVANKIGTYGLSVAAARHGIPFIVVAPESTRDPALPDGSGIVIEERSAHEVTHVAGTAVAPAGAGAYNPAFDVTPGELITAVVTEKETMRPAATRQRLGTELARFSRQLYERGWMPGTSGNLSVRLPGESGHALITASGRDKGDLTATDAVLVDARTGEKTEESALRASAETAIHAAVYRATGAGAVIHVHAPYATAVATATGSADGPRTVEPAGWELLKGLGLADPSRAALPVFPNHPDVPRIAAEVEAYLRAPVPDAGPERIPGLLIAGHGVTVWGQDLSQARNRLECVESICHQIVLAGAHAPVHAQGGLR</sequence>
<comment type="function">
    <text evidence="7">Catalyzes the dehydration of methylthioribulose-1-phosphate (MTRu-1-P) into 2,3-diketo-5-methylthiopentyl-1-phosphate (DK-MTP-1-P).</text>
</comment>
<dbReference type="SMART" id="SM01007">
    <property type="entry name" value="Aldolase_II"/>
    <property type="match status" value="1"/>
</dbReference>
<feature type="binding site" evidence="8">
    <location>
        <begin position="56"/>
        <end position="58"/>
    </location>
    <ligand>
        <name>substrate</name>
    </ligand>
</feature>
<dbReference type="InterPro" id="IPR000649">
    <property type="entry name" value="IF-2B-related"/>
</dbReference>
<comment type="catalytic activity">
    <reaction evidence="7">
        <text>5-(methylsulfanyl)-D-ribulose 1-phosphate = 5-methylsulfanyl-2,3-dioxopentyl phosphate + H2O</text>
        <dbReference type="Rhea" id="RHEA:15549"/>
        <dbReference type="ChEBI" id="CHEBI:15377"/>
        <dbReference type="ChEBI" id="CHEBI:58548"/>
        <dbReference type="ChEBI" id="CHEBI:58828"/>
        <dbReference type="EC" id="4.2.1.109"/>
    </reaction>
</comment>
<evidence type="ECO:0000256" key="7">
    <source>
        <dbReference type="HAMAP-Rule" id="MF_01677"/>
    </source>
</evidence>
<feature type="binding site" evidence="8">
    <location>
        <position position="202"/>
    </location>
    <ligand>
        <name>substrate</name>
    </ligand>
</feature>